<accession>A0AAD7K876</accession>
<evidence type="ECO:0000313" key="4">
    <source>
        <dbReference type="Proteomes" id="UP001215280"/>
    </source>
</evidence>
<keyword evidence="4" id="KW-1185">Reference proteome</keyword>
<evidence type="ECO:0000256" key="1">
    <source>
        <dbReference type="SAM" id="MobiDB-lite"/>
    </source>
</evidence>
<feature type="signal peptide" evidence="2">
    <location>
        <begin position="1"/>
        <end position="15"/>
    </location>
</feature>
<feature type="region of interest" description="Disordered" evidence="1">
    <location>
        <begin position="137"/>
        <end position="161"/>
    </location>
</feature>
<protein>
    <submittedName>
        <fullName evidence="3">Uncharacterized protein</fullName>
    </submittedName>
</protein>
<name>A0AAD7K876_9AGAR</name>
<feature type="chain" id="PRO_5042209008" evidence="2">
    <location>
        <begin position="16"/>
        <end position="385"/>
    </location>
</feature>
<comment type="caution">
    <text evidence="3">The sequence shown here is derived from an EMBL/GenBank/DDBJ whole genome shotgun (WGS) entry which is preliminary data.</text>
</comment>
<organism evidence="3 4">
    <name type="scientific">Mycena maculata</name>
    <dbReference type="NCBI Taxonomy" id="230809"/>
    <lineage>
        <taxon>Eukaryota</taxon>
        <taxon>Fungi</taxon>
        <taxon>Dikarya</taxon>
        <taxon>Basidiomycota</taxon>
        <taxon>Agaricomycotina</taxon>
        <taxon>Agaricomycetes</taxon>
        <taxon>Agaricomycetidae</taxon>
        <taxon>Agaricales</taxon>
        <taxon>Marasmiineae</taxon>
        <taxon>Mycenaceae</taxon>
        <taxon>Mycena</taxon>
    </lineage>
</organism>
<feature type="compositionally biased region" description="Basic and acidic residues" evidence="1">
    <location>
        <begin position="145"/>
        <end position="155"/>
    </location>
</feature>
<evidence type="ECO:0000256" key="2">
    <source>
        <dbReference type="SAM" id="SignalP"/>
    </source>
</evidence>
<dbReference type="AlphaFoldDB" id="A0AAD7K876"/>
<dbReference type="EMBL" id="JARJLG010000006">
    <property type="protein sequence ID" value="KAJ7780217.1"/>
    <property type="molecule type" value="Genomic_DNA"/>
</dbReference>
<gene>
    <name evidence="3" type="ORF">DFH07DRAFT_730079</name>
</gene>
<proteinExistence type="predicted"/>
<sequence>MVLILRLFLTSSIHLLPDTVLICKITYTISVFSRDQMKKARSSRGAPAGTEIRKLDHIVPWDTLKAQVLAAISSALNPTTLVFEDYSITFTVPRQVTTPIQLNDDTKYDHLVEDALKIKKDANAKIVVEPKLVQPFQEQVTQNKENNEADNDNRKEKKRSRIPATRDILLANAALNAEIGKLRDKYICPTGRCPTGHCFVDPDDPDHFPLGNTHVESWAAAILKGPEFATIKKPPHDDLFNKINPIRLAARTPLLQRRAELRDKEKAANNTAPQINFNFPLDIANLFCPIPAALPPPPAVLDHNTSPMLIPASMIPGPALSIDDFCTQYDLDADICDRFKQHKFKGTKVFAYVALNDLKEMQFVGGEIAELKVAIAAWWAQILPA</sequence>
<evidence type="ECO:0000313" key="3">
    <source>
        <dbReference type="EMBL" id="KAJ7780217.1"/>
    </source>
</evidence>
<reference evidence="3" key="1">
    <citation type="submission" date="2023-03" db="EMBL/GenBank/DDBJ databases">
        <title>Massive genome expansion in bonnet fungi (Mycena s.s.) driven by repeated elements and novel gene families across ecological guilds.</title>
        <authorList>
            <consortium name="Lawrence Berkeley National Laboratory"/>
            <person name="Harder C.B."/>
            <person name="Miyauchi S."/>
            <person name="Viragh M."/>
            <person name="Kuo A."/>
            <person name="Thoen E."/>
            <person name="Andreopoulos B."/>
            <person name="Lu D."/>
            <person name="Skrede I."/>
            <person name="Drula E."/>
            <person name="Henrissat B."/>
            <person name="Morin E."/>
            <person name="Kohler A."/>
            <person name="Barry K."/>
            <person name="LaButti K."/>
            <person name="Morin E."/>
            <person name="Salamov A."/>
            <person name="Lipzen A."/>
            <person name="Mereny Z."/>
            <person name="Hegedus B."/>
            <person name="Baldrian P."/>
            <person name="Stursova M."/>
            <person name="Weitz H."/>
            <person name="Taylor A."/>
            <person name="Grigoriev I.V."/>
            <person name="Nagy L.G."/>
            <person name="Martin F."/>
            <person name="Kauserud H."/>
        </authorList>
    </citation>
    <scope>NUCLEOTIDE SEQUENCE</scope>
    <source>
        <strain evidence="3">CBHHK188m</strain>
    </source>
</reference>
<keyword evidence="2" id="KW-0732">Signal</keyword>
<dbReference type="Proteomes" id="UP001215280">
    <property type="component" value="Unassembled WGS sequence"/>
</dbReference>